<dbReference type="InterPro" id="IPR016032">
    <property type="entry name" value="Sig_transdc_resp-reg_C-effctor"/>
</dbReference>
<proteinExistence type="predicted"/>
<dbReference type="CDD" id="cd06170">
    <property type="entry name" value="LuxR_C_like"/>
    <property type="match status" value="1"/>
</dbReference>
<evidence type="ECO:0000256" key="3">
    <source>
        <dbReference type="ARBA" id="ARBA00023163"/>
    </source>
</evidence>
<evidence type="ECO:0000256" key="1">
    <source>
        <dbReference type="ARBA" id="ARBA00023015"/>
    </source>
</evidence>
<dbReference type="PANTHER" id="PTHR44688">
    <property type="entry name" value="DNA-BINDING TRANSCRIPTIONAL ACTIVATOR DEVR_DOSR"/>
    <property type="match status" value="1"/>
</dbReference>
<name>A0ABN3WZ30_9ACTN</name>
<feature type="compositionally biased region" description="Polar residues" evidence="4">
    <location>
        <begin position="103"/>
        <end position="120"/>
    </location>
</feature>
<keyword evidence="7" id="KW-1185">Reference proteome</keyword>
<reference evidence="6 7" key="1">
    <citation type="journal article" date="2019" name="Int. J. Syst. Evol. Microbiol.">
        <title>The Global Catalogue of Microorganisms (GCM) 10K type strain sequencing project: providing services to taxonomists for standard genome sequencing and annotation.</title>
        <authorList>
            <consortium name="The Broad Institute Genomics Platform"/>
            <consortium name="The Broad Institute Genome Sequencing Center for Infectious Disease"/>
            <person name="Wu L."/>
            <person name="Ma J."/>
        </authorList>
    </citation>
    <scope>NUCLEOTIDE SEQUENCE [LARGE SCALE GENOMIC DNA]</scope>
    <source>
        <strain evidence="6 7">JCM 9088</strain>
    </source>
</reference>
<evidence type="ECO:0000259" key="5">
    <source>
        <dbReference type="PROSITE" id="PS50043"/>
    </source>
</evidence>
<keyword evidence="3" id="KW-0804">Transcription</keyword>
<keyword evidence="1" id="KW-0805">Transcription regulation</keyword>
<feature type="domain" description="HTH luxR-type" evidence="5">
    <location>
        <begin position="1"/>
        <end position="63"/>
    </location>
</feature>
<dbReference type="InterPro" id="IPR000792">
    <property type="entry name" value="Tscrpt_reg_LuxR_C"/>
</dbReference>
<organism evidence="6 7">
    <name type="scientific">Streptomyces enissocaesilis</name>
    <dbReference type="NCBI Taxonomy" id="332589"/>
    <lineage>
        <taxon>Bacteria</taxon>
        <taxon>Bacillati</taxon>
        <taxon>Actinomycetota</taxon>
        <taxon>Actinomycetes</taxon>
        <taxon>Kitasatosporales</taxon>
        <taxon>Streptomycetaceae</taxon>
        <taxon>Streptomyces</taxon>
        <taxon>Streptomyces rochei group</taxon>
    </lineage>
</organism>
<accession>A0ABN3WZ30</accession>
<comment type="caution">
    <text evidence="6">The sequence shown here is derived from an EMBL/GenBank/DDBJ whole genome shotgun (WGS) entry which is preliminary data.</text>
</comment>
<dbReference type="PROSITE" id="PS50043">
    <property type="entry name" value="HTH_LUXR_2"/>
    <property type="match status" value="1"/>
</dbReference>
<dbReference type="Pfam" id="PF00196">
    <property type="entry name" value="GerE"/>
    <property type="match status" value="1"/>
</dbReference>
<dbReference type="EMBL" id="BAAAUD010000013">
    <property type="protein sequence ID" value="GAA2929550.1"/>
    <property type="molecule type" value="Genomic_DNA"/>
</dbReference>
<feature type="region of interest" description="Disordered" evidence="4">
    <location>
        <begin position="76"/>
        <end position="120"/>
    </location>
</feature>
<keyword evidence="2" id="KW-0238">DNA-binding</keyword>
<evidence type="ECO:0000313" key="7">
    <source>
        <dbReference type="Proteomes" id="UP001500403"/>
    </source>
</evidence>
<evidence type="ECO:0000256" key="4">
    <source>
        <dbReference type="SAM" id="MobiDB-lite"/>
    </source>
</evidence>
<evidence type="ECO:0000256" key="2">
    <source>
        <dbReference type="ARBA" id="ARBA00023125"/>
    </source>
</evidence>
<dbReference type="SMART" id="SM00421">
    <property type="entry name" value="HTH_LUXR"/>
    <property type="match status" value="1"/>
</dbReference>
<dbReference type="Proteomes" id="UP001500403">
    <property type="component" value="Unassembled WGS sequence"/>
</dbReference>
<dbReference type="InterPro" id="IPR036388">
    <property type="entry name" value="WH-like_DNA-bd_sf"/>
</dbReference>
<dbReference type="Gene3D" id="1.10.10.10">
    <property type="entry name" value="Winged helix-like DNA-binding domain superfamily/Winged helix DNA-binding domain"/>
    <property type="match status" value="1"/>
</dbReference>
<gene>
    <name evidence="6" type="ORF">GCM10010446_12650</name>
</gene>
<dbReference type="PANTHER" id="PTHR44688:SF16">
    <property type="entry name" value="DNA-BINDING TRANSCRIPTIONAL ACTIVATOR DEVR_DOSR"/>
    <property type="match status" value="1"/>
</dbReference>
<dbReference type="SUPFAM" id="SSF46894">
    <property type="entry name" value="C-terminal effector domain of the bipartite response regulators"/>
    <property type="match status" value="1"/>
</dbReference>
<protein>
    <recommendedName>
        <fullName evidence="5">HTH luxR-type domain-containing protein</fullName>
    </recommendedName>
</protein>
<sequence>MTAPLNRRQREVLLLAANGNSNRQIGRWLGITPGRVAEILSNAYRALGAADRAQAVAVALRVGEFGLDDIRVPEPPIEARQARQGPSVPVSRPNSARGHRATSGAQNGAQSPESSIRRSS</sequence>
<evidence type="ECO:0000313" key="6">
    <source>
        <dbReference type="EMBL" id="GAA2929550.1"/>
    </source>
</evidence>
<dbReference type="RefSeq" id="WP_344491930.1">
    <property type="nucleotide sequence ID" value="NZ_BAAAUD010000013.1"/>
</dbReference>